<dbReference type="Gene3D" id="3.40.140.10">
    <property type="entry name" value="Cytidine Deaminase, domain 2"/>
    <property type="match status" value="1"/>
</dbReference>
<proteinExistence type="predicted"/>
<evidence type="ECO:0000313" key="7">
    <source>
        <dbReference type="EMBL" id="MCF1715381.1"/>
    </source>
</evidence>
<dbReference type="PANTHER" id="PTHR30471:SF3">
    <property type="entry name" value="UPF0758 PROTEIN YEES-RELATED"/>
    <property type="match status" value="1"/>
</dbReference>
<keyword evidence="4" id="KW-0862">Zinc</keyword>
<dbReference type="InterPro" id="IPR037518">
    <property type="entry name" value="MPN"/>
</dbReference>
<accession>A0ABS9BIE3</accession>
<dbReference type="EMBL" id="JAKEVY010000003">
    <property type="protein sequence ID" value="MCF1715381.1"/>
    <property type="molecule type" value="Genomic_DNA"/>
</dbReference>
<dbReference type="RefSeq" id="WP_234866334.1">
    <property type="nucleotide sequence ID" value="NZ_JAKEVY010000003.1"/>
</dbReference>
<dbReference type="PROSITE" id="PS01302">
    <property type="entry name" value="UPF0758"/>
    <property type="match status" value="1"/>
</dbReference>
<dbReference type="Pfam" id="PF04002">
    <property type="entry name" value="RadC"/>
    <property type="match status" value="1"/>
</dbReference>
<evidence type="ECO:0000256" key="5">
    <source>
        <dbReference type="ARBA" id="ARBA00023049"/>
    </source>
</evidence>
<reference evidence="7 8" key="1">
    <citation type="submission" date="2022-01" db="EMBL/GenBank/DDBJ databases">
        <title>Flavihumibacter sp. nov., isolated from sediment of a river.</title>
        <authorList>
            <person name="Liu H."/>
        </authorList>
    </citation>
    <scope>NUCLEOTIDE SEQUENCE [LARGE SCALE GENOMIC DNA]</scope>
    <source>
        <strain evidence="7 8">RY-1</strain>
    </source>
</reference>
<dbReference type="InterPro" id="IPR025657">
    <property type="entry name" value="RadC_JAB"/>
</dbReference>
<keyword evidence="1" id="KW-0645">Protease</keyword>
<dbReference type="PANTHER" id="PTHR30471">
    <property type="entry name" value="DNA REPAIR PROTEIN RADC"/>
    <property type="match status" value="1"/>
</dbReference>
<evidence type="ECO:0000256" key="3">
    <source>
        <dbReference type="ARBA" id="ARBA00022801"/>
    </source>
</evidence>
<gene>
    <name evidence="7" type="ORF">L0U88_12160</name>
</gene>
<protein>
    <submittedName>
        <fullName evidence="7">JAB domain-containing protein</fullName>
    </submittedName>
</protein>
<evidence type="ECO:0000313" key="8">
    <source>
        <dbReference type="Proteomes" id="UP001200145"/>
    </source>
</evidence>
<dbReference type="InterPro" id="IPR020891">
    <property type="entry name" value="UPF0758_CS"/>
</dbReference>
<name>A0ABS9BIE3_9BACT</name>
<dbReference type="Proteomes" id="UP001200145">
    <property type="component" value="Unassembled WGS sequence"/>
</dbReference>
<keyword evidence="8" id="KW-1185">Reference proteome</keyword>
<comment type="caution">
    <text evidence="7">The sequence shown here is derived from an EMBL/GenBank/DDBJ whole genome shotgun (WGS) entry which is preliminary data.</text>
</comment>
<sequence>MMKPYVQNLFAITEIELMYRNQVQPENRPIIYSSQSAYDILINCWDMNKIELVEDFMILLLDRSNLCLGISRVARGTVSSCLVDPKIVFATALKAKASGIILAHNHPSGIETPSVQDKRLTKKLRDGGDLLDIAVCDHIIVTPHSYYSFVDDGEMPFDGTPSRGLTLLQP</sequence>
<evidence type="ECO:0000256" key="4">
    <source>
        <dbReference type="ARBA" id="ARBA00022833"/>
    </source>
</evidence>
<evidence type="ECO:0000259" key="6">
    <source>
        <dbReference type="PROSITE" id="PS50249"/>
    </source>
</evidence>
<dbReference type="CDD" id="cd08071">
    <property type="entry name" value="MPN_DUF2466"/>
    <property type="match status" value="1"/>
</dbReference>
<keyword evidence="5" id="KW-0482">Metalloprotease</keyword>
<dbReference type="InterPro" id="IPR001405">
    <property type="entry name" value="UPF0758"/>
</dbReference>
<dbReference type="PROSITE" id="PS50249">
    <property type="entry name" value="MPN"/>
    <property type="match status" value="1"/>
</dbReference>
<evidence type="ECO:0000256" key="1">
    <source>
        <dbReference type="ARBA" id="ARBA00022670"/>
    </source>
</evidence>
<keyword evidence="2" id="KW-0479">Metal-binding</keyword>
<evidence type="ECO:0000256" key="2">
    <source>
        <dbReference type="ARBA" id="ARBA00022723"/>
    </source>
</evidence>
<organism evidence="7 8">
    <name type="scientific">Flavihumibacter fluminis</name>
    <dbReference type="NCBI Taxonomy" id="2909236"/>
    <lineage>
        <taxon>Bacteria</taxon>
        <taxon>Pseudomonadati</taxon>
        <taxon>Bacteroidota</taxon>
        <taxon>Chitinophagia</taxon>
        <taxon>Chitinophagales</taxon>
        <taxon>Chitinophagaceae</taxon>
        <taxon>Flavihumibacter</taxon>
    </lineage>
</organism>
<feature type="domain" description="MPN" evidence="6">
    <location>
        <begin position="30"/>
        <end position="155"/>
    </location>
</feature>
<keyword evidence="3" id="KW-0378">Hydrolase</keyword>